<dbReference type="InterPro" id="IPR050469">
    <property type="entry name" value="Diguanylate_Cyclase"/>
</dbReference>
<dbReference type="SMART" id="SM00267">
    <property type="entry name" value="GGDEF"/>
    <property type="match status" value="1"/>
</dbReference>
<feature type="transmembrane region" description="Helical" evidence="3">
    <location>
        <begin position="25"/>
        <end position="46"/>
    </location>
</feature>
<keyword evidence="6" id="KW-1185">Reference proteome</keyword>
<dbReference type="RefSeq" id="WP_172233269.1">
    <property type="nucleotide sequence ID" value="NZ_CP035946.1"/>
</dbReference>
<name>A0ABS7WSX4_9BACT</name>
<comment type="catalytic activity">
    <reaction evidence="2">
        <text>2 GTP = 3',3'-c-di-GMP + 2 diphosphate</text>
        <dbReference type="Rhea" id="RHEA:24898"/>
        <dbReference type="ChEBI" id="CHEBI:33019"/>
        <dbReference type="ChEBI" id="CHEBI:37565"/>
        <dbReference type="ChEBI" id="CHEBI:58805"/>
        <dbReference type="EC" id="2.7.7.65"/>
    </reaction>
</comment>
<dbReference type="Pfam" id="PF00990">
    <property type="entry name" value="GGDEF"/>
    <property type="match status" value="1"/>
</dbReference>
<dbReference type="EC" id="2.7.7.65" evidence="1"/>
<dbReference type="EMBL" id="JACGBB010000004">
    <property type="protein sequence ID" value="MBZ7987039.1"/>
    <property type="molecule type" value="Genomic_DNA"/>
</dbReference>
<keyword evidence="3" id="KW-0812">Transmembrane</keyword>
<dbReference type="SUPFAM" id="SSF55073">
    <property type="entry name" value="Nucleotide cyclase"/>
    <property type="match status" value="1"/>
</dbReference>
<dbReference type="NCBIfam" id="TIGR00254">
    <property type="entry name" value="GGDEF"/>
    <property type="match status" value="1"/>
</dbReference>
<evidence type="ECO:0000256" key="1">
    <source>
        <dbReference type="ARBA" id="ARBA00012528"/>
    </source>
</evidence>
<gene>
    <name evidence="5" type="ORF">AVCANL283_02750</name>
</gene>
<dbReference type="InterPro" id="IPR000160">
    <property type="entry name" value="GGDEF_dom"/>
</dbReference>
<proteinExistence type="predicted"/>
<sequence length="366" mass="41861">MNIKIKNLLSKKDASLKEIGNFDTLITITLMVAILGHIFYCIVFYFFNKSEIFEVKVVELFISISMFIIWTSTKKFYNFFVAYIHFNIMFACFNCMNIFGFNYGFLCIMILMLSLGYIHNYKNQAVPIILSIFESIAITLGVYIFGDTQIPDGVFAQIIYVSGFIFLVIIVIFYAIITDSIHIIQERSAEDMNLVLNQENKYDHLTQLLNRQAMINIIAYKIQEVDNIGDLSISAALIDIDNFYDVNTKYGYNFGDTVIKNIANILQESLDNNKNVFISRWGGNEFLLFFTNSSMKEVESTLELIKNHIANYSHSDGYHLQKCTISVGLCYANGIVDIDTLLSKTTDNLLKSKQNGKNQITSEVIE</sequence>
<dbReference type="Gene3D" id="3.30.70.270">
    <property type="match status" value="1"/>
</dbReference>
<keyword evidence="3" id="KW-0472">Membrane</keyword>
<evidence type="ECO:0000256" key="3">
    <source>
        <dbReference type="SAM" id="Phobius"/>
    </source>
</evidence>
<comment type="caution">
    <text evidence="5">The sequence shown here is derived from an EMBL/GenBank/DDBJ whole genome shotgun (WGS) entry which is preliminary data.</text>
</comment>
<keyword evidence="3" id="KW-1133">Transmembrane helix</keyword>
<dbReference type="PANTHER" id="PTHR45138">
    <property type="entry name" value="REGULATORY COMPONENTS OF SENSORY TRANSDUCTION SYSTEM"/>
    <property type="match status" value="1"/>
</dbReference>
<organism evidence="5 6">
    <name type="scientific">Campylobacter canadensis</name>
    <dbReference type="NCBI Taxonomy" id="449520"/>
    <lineage>
        <taxon>Bacteria</taxon>
        <taxon>Pseudomonadati</taxon>
        <taxon>Campylobacterota</taxon>
        <taxon>Epsilonproteobacteria</taxon>
        <taxon>Campylobacterales</taxon>
        <taxon>Campylobacteraceae</taxon>
        <taxon>Campylobacter</taxon>
    </lineage>
</organism>
<feature type="transmembrane region" description="Helical" evidence="3">
    <location>
        <begin position="100"/>
        <end position="119"/>
    </location>
</feature>
<protein>
    <recommendedName>
        <fullName evidence="1">diguanylate cyclase</fullName>
        <ecNumber evidence="1">2.7.7.65</ecNumber>
    </recommendedName>
</protein>
<evidence type="ECO:0000259" key="4">
    <source>
        <dbReference type="PROSITE" id="PS50887"/>
    </source>
</evidence>
<evidence type="ECO:0000256" key="2">
    <source>
        <dbReference type="ARBA" id="ARBA00034247"/>
    </source>
</evidence>
<dbReference type="CDD" id="cd01949">
    <property type="entry name" value="GGDEF"/>
    <property type="match status" value="1"/>
</dbReference>
<evidence type="ECO:0000313" key="6">
    <source>
        <dbReference type="Proteomes" id="UP000786183"/>
    </source>
</evidence>
<feature type="domain" description="GGDEF" evidence="4">
    <location>
        <begin position="231"/>
        <end position="365"/>
    </location>
</feature>
<dbReference type="Proteomes" id="UP000786183">
    <property type="component" value="Unassembled WGS sequence"/>
</dbReference>
<dbReference type="InterPro" id="IPR043128">
    <property type="entry name" value="Rev_trsase/Diguanyl_cyclase"/>
</dbReference>
<evidence type="ECO:0000313" key="5">
    <source>
        <dbReference type="EMBL" id="MBZ7987039.1"/>
    </source>
</evidence>
<dbReference type="PANTHER" id="PTHR45138:SF9">
    <property type="entry name" value="DIGUANYLATE CYCLASE DGCM-RELATED"/>
    <property type="match status" value="1"/>
</dbReference>
<dbReference type="PROSITE" id="PS50887">
    <property type="entry name" value="GGDEF"/>
    <property type="match status" value="1"/>
</dbReference>
<dbReference type="InterPro" id="IPR029787">
    <property type="entry name" value="Nucleotide_cyclase"/>
</dbReference>
<accession>A0ABS7WSX4</accession>
<feature type="transmembrane region" description="Helical" evidence="3">
    <location>
        <begin position="158"/>
        <end position="177"/>
    </location>
</feature>
<feature type="transmembrane region" description="Helical" evidence="3">
    <location>
        <begin position="125"/>
        <end position="146"/>
    </location>
</feature>
<reference evidence="5 6" key="1">
    <citation type="submission" date="2020-07" db="EMBL/GenBank/DDBJ databases">
        <title>Transfer of Campylobacter canadensis to the novel genus Avispirillum gen. nov., that also includes two novel species recovered from migratory waterfowl: Avispirillum anseris sp. nov. and Avispirillum brantae sp. nov.</title>
        <authorList>
            <person name="Miller W.G."/>
            <person name="Chapman M.H."/>
            <person name="Yee E."/>
            <person name="Inglis G.D."/>
        </authorList>
    </citation>
    <scope>NUCLEOTIDE SEQUENCE [LARGE SCALE GENOMIC DNA]</scope>
    <source>
        <strain evidence="5 6">L283</strain>
    </source>
</reference>